<dbReference type="WBParaSite" id="HPLM_0001332501-mRNA-1">
    <property type="protein sequence ID" value="HPLM_0001332501-mRNA-1"/>
    <property type="gene ID" value="HPLM_0001332501"/>
</dbReference>
<protein>
    <submittedName>
        <fullName evidence="3">Transcriptional regulator</fullName>
    </submittedName>
</protein>
<sequence length="43" mass="4910">MACKDFQARTPLRQVETVNHLISLKPSISPQYRAVLLQRESLA</sequence>
<name>A0A0N4WPL6_HAEPC</name>
<keyword evidence="2" id="KW-1185">Reference proteome</keyword>
<evidence type="ECO:0000313" key="1">
    <source>
        <dbReference type="EMBL" id="VDO48621.1"/>
    </source>
</evidence>
<gene>
    <name evidence="1" type="ORF">HPLM_LOCUS13317</name>
</gene>
<organism evidence="3">
    <name type="scientific">Haemonchus placei</name>
    <name type="common">Barber's pole worm</name>
    <dbReference type="NCBI Taxonomy" id="6290"/>
    <lineage>
        <taxon>Eukaryota</taxon>
        <taxon>Metazoa</taxon>
        <taxon>Ecdysozoa</taxon>
        <taxon>Nematoda</taxon>
        <taxon>Chromadorea</taxon>
        <taxon>Rhabditida</taxon>
        <taxon>Rhabditina</taxon>
        <taxon>Rhabditomorpha</taxon>
        <taxon>Strongyloidea</taxon>
        <taxon>Trichostrongylidae</taxon>
        <taxon>Haemonchus</taxon>
    </lineage>
</organism>
<dbReference type="EMBL" id="UZAF01018161">
    <property type="protein sequence ID" value="VDO48621.1"/>
    <property type="molecule type" value="Genomic_DNA"/>
</dbReference>
<reference evidence="3" key="1">
    <citation type="submission" date="2017-02" db="UniProtKB">
        <authorList>
            <consortium name="WormBaseParasite"/>
        </authorList>
    </citation>
    <scope>IDENTIFICATION</scope>
</reference>
<dbReference type="Proteomes" id="UP000268014">
    <property type="component" value="Unassembled WGS sequence"/>
</dbReference>
<dbReference type="AlphaFoldDB" id="A0A0N4WPL6"/>
<accession>A0A0N4WPL6</accession>
<evidence type="ECO:0000313" key="3">
    <source>
        <dbReference type="WBParaSite" id="HPLM_0001332501-mRNA-1"/>
    </source>
</evidence>
<reference evidence="1 2" key="2">
    <citation type="submission" date="2018-11" db="EMBL/GenBank/DDBJ databases">
        <authorList>
            <consortium name="Pathogen Informatics"/>
        </authorList>
    </citation>
    <scope>NUCLEOTIDE SEQUENCE [LARGE SCALE GENOMIC DNA]</scope>
    <source>
        <strain evidence="1 2">MHpl1</strain>
    </source>
</reference>
<proteinExistence type="predicted"/>
<evidence type="ECO:0000313" key="2">
    <source>
        <dbReference type="Proteomes" id="UP000268014"/>
    </source>
</evidence>